<evidence type="ECO:0000256" key="1">
    <source>
        <dbReference type="SAM" id="SignalP"/>
    </source>
</evidence>
<gene>
    <name evidence="2" type="ORF">GCM10010361_12160</name>
</gene>
<dbReference type="InterPro" id="IPR049457">
    <property type="entry name" value="Emfourin"/>
</dbReference>
<comment type="caution">
    <text evidence="2">The sequence shown here is derived from an EMBL/GenBank/DDBJ whole genome shotgun (WGS) entry which is preliminary data.</text>
</comment>
<proteinExistence type="predicted"/>
<dbReference type="EMBL" id="BAAABY010000009">
    <property type="protein sequence ID" value="GAA0449657.1"/>
    <property type="molecule type" value="Genomic_DNA"/>
</dbReference>
<reference evidence="2 3" key="1">
    <citation type="journal article" date="2019" name="Int. J. Syst. Evol. Microbiol.">
        <title>The Global Catalogue of Microorganisms (GCM) 10K type strain sequencing project: providing services to taxonomists for standard genome sequencing and annotation.</title>
        <authorList>
            <consortium name="The Broad Institute Genomics Platform"/>
            <consortium name="The Broad Institute Genome Sequencing Center for Infectious Disease"/>
            <person name="Wu L."/>
            <person name="Ma J."/>
        </authorList>
    </citation>
    <scope>NUCLEOTIDE SEQUENCE [LARGE SCALE GENOMIC DNA]</scope>
    <source>
        <strain evidence="2 3">JCM 4805</strain>
    </source>
</reference>
<feature type="signal peptide" evidence="1">
    <location>
        <begin position="1"/>
        <end position="25"/>
    </location>
</feature>
<dbReference type="RefSeq" id="WP_346093590.1">
    <property type="nucleotide sequence ID" value="NZ_BAAABY010000009.1"/>
</dbReference>
<evidence type="ECO:0000313" key="3">
    <source>
        <dbReference type="Proteomes" id="UP001500909"/>
    </source>
</evidence>
<keyword evidence="3" id="KW-1185">Reference proteome</keyword>
<dbReference type="Pfam" id="PF20242">
    <property type="entry name" value="Emfourin"/>
    <property type="match status" value="1"/>
</dbReference>
<name>A0ABN0ZJ52_9ACTN</name>
<sequence>MTTYKGRLLALLTITLLLVGCGRSAASEDHTGPRTEDVALSITGGIAGVQDGIEVRPDGSVRLTDRKGSREARGLSSAERKKLDSLLAAVDFTELPARSISADSRDRFEYRLTYDDHSLVTDGSTDLGPADDLIRYLRTCMRTHR</sequence>
<feature type="chain" id="PRO_5047200942" description="Lipoprotein" evidence="1">
    <location>
        <begin position="26"/>
        <end position="145"/>
    </location>
</feature>
<organism evidence="2 3">
    <name type="scientific">Streptomyces olivaceiscleroticus</name>
    <dbReference type="NCBI Taxonomy" id="68245"/>
    <lineage>
        <taxon>Bacteria</taxon>
        <taxon>Bacillati</taxon>
        <taxon>Actinomycetota</taxon>
        <taxon>Actinomycetes</taxon>
        <taxon>Kitasatosporales</taxon>
        <taxon>Streptomycetaceae</taxon>
        <taxon>Streptomyces</taxon>
    </lineage>
</organism>
<dbReference type="Proteomes" id="UP001500909">
    <property type="component" value="Unassembled WGS sequence"/>
</dbReference>
<accession>A0ABN0ZJ52</accession>
<protein>
    <recommendedName>
        <fullName evidence="4">Lipoprotein</fullName>
    </recommendedName>
</protein>
<dbReference type="PROSITE" id="PS51257">
    <property type="entry name" value="PROKAR_LIPOPROTEIN"/>
    <property type="match status" value="1"/>
</dbReference>
<keyword evidence="1" id="KW-0732">Signal</keyword>
<evidence type="ECO:0008006" key="4">
    <source>
        <dbReference type="Google" id="ProtNLM"/>
    </source>
</evidence>
<evidence type="ECO:0000313" key="2">
    <source>
        <dbReference type="EMBL" id="GAA0449657.1"/>
    </source>
</evidence>